<feature type="compositionally biased region" description="Polar residues" evidence="2">
    <location>
        <begin position="499"/>
        <end position="513"/>
    </location>
</feature>
<reference evidence="4" key="1">
    <citation type="submission" date="2022-08" db="UniProtKB">
        <authorList>
            <consortium name="EnsemblMetazoa"/>
        </authorList>
    </citation>
    <scope>IDENTIFICATION</scope>
    <source>
        <strain evidence="4">Israel</strain>
    </source>
</reference>
<feature type="domain" description="Micro-fibrillar-associated protein 1 C-terminal" evidence="3">
    <location>
        <begin position="192"/>
        <end position="404"/>
    </location>
</feature>
<sequence length="871" mass="103056">MSGLTAGLNPIQSTAGAVPVRNEKGEISMQKVKVQRYISGKRPEYATYDSSGEESDEGDFVDTRRNLLEARPIETYESSGSATKYTTTEINDPRLRRINAAASEPRERRRHISESEEEEKEEEEHGQVNRIHVSGSSDSESDAELSDTEIERRRQMLRKRMLQQQKEEEILQFEEEKAESSGSESYESETESEDMEDNEPRLKPLFVRKRDRTTIIEREKEQNQERQVEYEQKKNLKQRRRQTLKLVEECIKADLAKPKSDKQEPSLEDVCTDDENDEIEYEAWKLREIKRIKRDREEREAIEKERLEVDRMRNMTEEERKQELRMNPRQVTNKIAKGKYKFLQKYYHRGAFYLDQEEDVLKRDFSSATLEDHFDKTILPKVMQVKNFGRCGRTKYTHLVDQDTTQFDSPWYSDTTTNVKFHTERAAATGLNPIQSTAGAVPVRNEKGEISMQKVKVQRYISGKRPEYATYDSSGEESDEGDFVDTRRNLLETRPIETYESSGSTTKYTTTEINDPRLRRINAAASEPRERRRHISESEESEEEEKEEEEHGQVNRIHVSGSSDSESDAELSDTEIERRRQMLRKRMLQQQKEEEILQFEEEKAESSGSESYESETESEDMEDNEPRLKPLFVRKRDRTTIIEREKEQNQERQVEYEQKKNLKQRRRQTLKLVEECIKADLAKPKSDKQEPSLEDVCTDDENDEIEYEAWKLREIKRIKRDREEREAIEKERLEVDRMRNMTEEERKQELRMNPRQVTNKIAKGKYKFLQKYYHRGAFYLDQEEDVLKRDFSSATLEDHFDKTILPKVMQVKNFGRCGRTKYTHLVDQDTTQFDSPWYSDTTTNVKFHTERAAASKQIFEKPSLSKRKKMD</sequence>
<feature type="compositionally biased region" description="Acidic residues" evidence="2">
    <location>
        <begin position="139"/>
        <end position="148"/>
    </location>
</feature>
<accession>A0A1B0DJF4</accession>
<feature type="compositionally biased region" description="Basic and acidic residues" evidence="2">
    <location>
        <begin position="165"/>
        <end position="179"/>
    </location>
</feature>
<dbReference type="InterPro" id="IPR033194">
    <property type="entry name" value="MFAP1"/>
</dbReference>
<feature type="region of interest" description="Disordered" evidence="2">
    <location>
        <begin position="39"/>
        <end position="206"/>
    </location>
</feature>
<organism evidence="4 5">
    <name type="scientific">Phlebotomus papatasi</name>
    <name type="common">Sandfly</name>
    <dbReference type="NCBI Taxonomy" id="29031"/>
    <lineage>
        <taxon>Eukaryota</taxon>
        <taxon>Metazoa</taxon>
        <taxon>Ecdysozoa</taxon>
        <taxon>Arthropoda</taxon>
        <taxon>Hexapoda</taxon>
        <taxon>Insecta</taxon>
        <taxon>Pterygota</taxon>
        <taxon>Neoptera</taxon>
        <taxon>Endopterygota</taxon>
        <taxon>Diptera</taxon>
        <taxon>Nematocera</taxon>
        <taxon>Psychodoidea</taxon>
        <taxon>Psychodidae</taxon>
        <taxon>Phlebotomus</taxon>
        <taxon>Phlebotomus</taxon>
    </lineage>
</organism>
<evidence type="ECO:0000313" key="4">
    <source>
        <dbReference type="EnsemblMetazoa" id="PPAI008378-PA"/>
    </source>
</evidence>
<feature type="compositionally biased region" description="Acidic residues" evidence="2">
    <location>
        <begin position="51"/>
        <end position="60"/>
    </location>
</feature>
<dbReference type="VEuPathDB" id="VectorBase:PPAI008378"/>
<feature type="region of interest" description="Disordered" evidence="2">
    <location>
        <begin position="1"/>
        <end position="24"/>
    </location>
</feature>
<feature type="compositionally biased region" description="Acidic residues" evidence="2">
    <location>
        <begin position="612"/>
        <end position="623"/>
    </location>
</feature>
<evidence type="ECO:0000313" key="5">
    <source>
        <dbReference type="Proteomes" id="UP000092462"/>
    </source>
</evidence>
<feature type="compositionally biased region" description="Polar residues" evidence="2">
    <location>
        <begin position="76"/>
        <end position="90"/>
    </location>
</feature>
<protein>
    <recommendedName>
        <fullName evidence="3">Micro-fibrillar-associated protein 1 C-terminal domain-containing protein</fullName>
    </recommendedName>
</protein>
<proteinExistence type="inferred from homology"/>
<evidence type="ECO:0000259" key="3">
    <source>
        <dbReference type="Pfam" id="PF06991"/>
    </source>
</evidence>
<dbReference type="PANTHER" id="PTHR15327">
    <property type="entry name" value="MICROFIBRIL-ASSOCIATED PROTEIN"/>
    <property type="match status" value="1"/>
</dbReference>
<feature type="compositionally biased region" description="Acidic residues" evidence="2">
    <location>
        <begin position="186"/>
        <end position="197"/>
    </location>
</feature>
<feature type="compositionally biased region" description="Acidic residues" evidence="2">
    <location>
        <begin position="565"/>
        <end position="574"/>
    </location>
</feature>
<dbReference type="AlphaFoldDB" id="A0A1B0DJF4"/>
<dbReference type="EMBL" id="AJVK01015783">
    <property type="status" value="NOT_ANNOTATED_CDS"/>
    <property type="molecule type" value="Genomic_DNA"/>
</dbReference>
<dbReference type="Proteomes" id="UP000092462">
    <property type="component" value="Unassembled WGS sequence"/>
</dbReference>
<name>A0A1B0DJF4_PHLPP</name>
<dbReference type="InterPro" id="IPR009730">
    <property type="entry name" value="MFAP1_C"/>
</dbReference>
<dbReference type="EMBL" id="AJVK01015782">
    <property type="status" value="NOT_ANNOTATED_CDS"/>
    <property type="molecule type" value="Genomic_DNA"/>
</dbReference>
<feature type="region of interest" description="Disordered" evidence="2">
    <location>
        <begin position="492"/>
        <end position="630"/>
    </location>
</feature>
<feature type="compositionally biased region" description="Basic and acidic residues" evidence="2">
    <location>
        <begin position="61"/>
        <end position="74"/>
    </location>
</feature>
<feature type="compositionally biased region" description="Acidic residues" evidence="2">
    <location>
        <begin position="538"/>
        <end position="550"/>
    </location>
</feature>
<keyword evidence="5" id="KW-1185">Reference proteome</keyword>
<comment type="similarity">
    <text evidence="1">Belongs to the MFAP1 family.</text>
</comment>
<feature type="compositionally biased region" description="Basic and acidic residues" evidence="2">
    <location>
        <begin position="591"/>
        <end position="605"/>
    </location>
</feature>
<dbReference type="EnsemblMetazoa" id="PPAI008378-RA">
    <property type="protein sequence ID" value="PPAI008378-PA"/>
    <property type="gene ID" value="PPAI008378"/>
</dbReference>
<feature type="compositionally biased region" description="Acidic residues" evidence="2">
    <location>
        <begin position="115"/>
        <end position="124"/>
    </location>
</feature>
<evidence type="ECO:0000256" key="2">
    <source>
        <dbReference type="SAM" id="MobiDB-lite"/>
    </source>
</evidence>
<dbReference type="VEuPathDB" id="VectorBase:PPAPM1_005746"/>
<feature type="domain" description="Micro-fibrillar-associated protein 1 C-terminal" evidence="3">
    <location>
        <begin position="618"/>
        <end position="830"/>
    </location>
</feature>
<dbReference type="Pfam" id="PF06991">
    <property type="entry name" value="MFAP1"/>
    <property type="match status" value="2"/>
</dbReference>
<evidence type="ECO:0000256" key="1">
    <source>
        <dbReference type="ARBA" id="ARBA00008155"/>
    </source>
</evidence>